<dbReference type="EMBL" id="CAMXCT020000080">
    <property type="protein sequence ID" value="CAL1126868.1"/>
    <property type="molecule type" value="Genomic_DNA"/>
</dbReference>
<dbReference type="Proteomes" id="UP001152797">
    <property type="component" value="Unassembled WGS sequence"/>
</dbReference>
<gene>
    <name evidence="2" type="ORF">C1SCF055_LOCUS1998</name>
</gene>
<dbReference type="AlphaFoldDB" id="A0A9P1BJ99"/>
<comment type="caution">
    <text evidence="2">The sequence shown here is derived from an EMBL/GenBank/DDBJ whole genome shotgun (WGS) entry which is preliminary data.</text>
</comment>
<reference evidence="2" key="1">
    <citation type="submission" date="2022-10" db="EMBL/GenBank/DDBJ databases">
        <authorList>
            <person name="Chen Y."/>
            <person name="Dougan E. K."/>
            <person name="Chan C."/>
            <person name="Rhodes N."/>
            <person name="Thang M."/>
        </authorList>
    </citation>
    <scope>NUCLEOTIDE SEQUENCE</scope>
</reference>
<evidence type="ECO:0000256" key="1">
    <source>
        <dbReference type="SAM" id="MobiDB-lite"/>
    </source>
</evidence>
<evidence type="ECO:0000313" key="3">
    <source>
        <dbReference type="EMBL" id="CAL4760805.1"/>
    </source>
</evidence>
<keyword evidence="4" id="KW-1185">Reference proteome</keyword>
<dbReference type="EMBL" id="CAMXCT010000080">
    <property type="protein sequence ID" value="CAI3973493.1"/>
    <property type="molecule type" value="Genomic_DNA"/>
</dbReference>
<accession>A0A9P1BJ99</accession>
<protein>
    <submittedName>
        <fullName evidence="2">Uncharacterized protein</fullName>
    </submittedName>
</protein>
<evidence type="ECO:0000313" key="4">
    <source>
        <dbReference type="Proteomes" id="UP001152797"/>
    </source>
</evidence>
<feature type="compositionally biased region" description="Polar residues" evidence="1">
    <location>
        <begin position="711"/>
        <end position="735"/>
    </location>
</feature>
<evidence type="ECO:0000313" key="2">
    <source>
        <dbReference type="EMBL" id="CAI3973493.1"/>
    </source>
</evidence>
<reference evidence="3 4" key="2">
    <citation type="submission" date="2024-05" db="EMBL/GenBank/DDBJ databases">
        <authorList>
            <person name="Chen Y."/>
            <person name="Shah S."/>
            <person name="Dougan E. K."/>
            <person name="Thang M."/>
            <person name="Chan C."/>
        </authorList>
    </citation>
    <scope>NUCLEOTIDE SEQUENCE [LARGE SCALE GENOMIC DNA]</scope>
</reference>
<sequence length="1260" mass="141693">MVWHPEPKSLCWAWCQPETHGSTPRPRDAAALPPNPGAHEYRNAKSLWGHKAFRLVPVIYVGPGVGEMVLVQLEGSKVQIRTKPGLLLEWYEGLLVLDALMRSSEQCQWLESLAGRFQKERTQRKNLSASLYVSKKLLTIAVTGPQFVTREGTVCAHRRSLRQDACTTNECLQEPGWYKVERILDYMPPWESFVNPKFGLYQEFYLILWKPPHLMESYSHLPEGCEEHPHATWEPDECLPDEFDVERAEVKKKWIETHRERENATAERREVDTFKISIPERRPAREPPKRPVQEVAPIATRLPPEKMAKVYHPDLSGRIRHGLRDDIRPILQGGEEVQIKQGWPKSESDYPLSYLPADPPGCCKQQCRCMEDWHIEDASKCWLDNQHMRNQSAQNAVDAFKSQLNLLRVRGQVSGQWYIEPVSVLPTEKLQQLQHSRRMALQVANLVHKAMGAVVIPLPLQAITEEGGGDILRDITILQDDEQQAQDGGPFEPAAFEKVEGPDWLVVSATGHIGTIAKDTPRAFKAETFTLQVDFIGADPSHRPSLHLQIGPEKPALPESLAAWTGQIMDKVRSTPTLSFALETLIKKVYDTESRGLRKKVTMAMWLKTMKQVYIIARAAANSSAVRSYRKCFRVSDALQQLSTEPRVLPSFWLQNNAKGVVAKAANVGSLKKLPEDVGCVAHVNNTFLNFYVRMDHPKRDDKDTMEKLFRSQSEGSFGSLRSDSTMDVQGTQEQRMPKDGDSASENASAETGLGEVSPSDAVTTVVTSTLTSYLNDSGTEPPIPTKGKGKGPRQGPIQQKDFYATQKQKGFTKVTSKNSIKGASSSGTCRQNQAGNNQCNLNQDEIGKPCVDELSKLVNKDKNATPLNQLHLPTFDDFSTDNLANTMWHCMKLCEKTENQEFVERILVPVLKAAEAKVGQFRYKYLAMALFSVAGYREKTISERGRNAVDAFAPIFAQAYTEWLESTKDLKSKDARQGVANALNAVGRLSNLGNHAENLCIAVSRALLQEDGTCGTKTVIEVMQFQAKELSMAVHGMSKVFKQKKTQEQEKPDEVKRFAAAAFKQAREKIKDQSDQGLSNIAMAVVNLRMQTCHEGKEFLRAAAVAATEKMKDRKEYFAGQAVANLCSAVKDLEPCEEKVWFLEVAVGYVEAHEERLSWKDLAEVMVSLALHVQNCETLGLTCSETLWYFAETILKKAENARTKKKEKQHVQSISDAAKKILRSRVFGKIGPMCWAICFQPWEKTQKKGNLASQRYRKW</sequence>
<feature type="compositionally biased region" description="Low complexity" evidence="1">
    <location>
        <begin position="757"/>
        <end position="773"/>
    </location>
</feature>
<proteinExistence type="predicted"/>
<organism evidence="2">
    <name type="scientific">Cladocopium goreaui</name>
    <dbReference type="NCBI Taxonomy" id="2562237"/>
    <lineage>
        <taxon>Eukaryota</taxon>
        <taxon>Sar</taxon>
        <taxon>Alveolata</taxon>
        <taxon>Dinophyceae</taxon>
        <taxon>Suessiales</taxon>
        <taxon>Symbiodiniaceae</taxon>
        <taxon>Cladocopium</taxon>
    </lineage>
</organism>
<feature type="region of interest" description="Disordered" evidence="1">
    <location>
        <begin position="710"/>
        <end position="798"/>
    </location>
</feature>
<name>A0A9P1BJ99_9DINO</name>
<dbReference type="EMBL" id="CAMXCT030000080">
    <property type="protein sequence ID" value="CAL4760805.1"/>
    <property type="molecule type" value="Genomic_DNA"/>
</dbReference>
<dbReference type="OrthoDB" id="447813at2759"/>